<dbReference type="GO" id="GO:0033850">
    <property type="term" value="F:Z-farnesyl diphosphate synthase activity"/>
    <property type="evidence" value="ECO:0007669"/>
    <property type="project" value="TreeGrafter"/>
</dbReference>
<keyword evidence="2" id="KW-0808">Transferase</keyword>
<evidence type="ECO:0000313" key="9">
    <source>
        <dbReference type="EMBL" id="CAB5078390.1"/>
    </source>
</evidence>
<dbReference type="InterPro" id="IPR018520">
    <property type="entry name" value="UPP_synth-like_CS"/>
</dbReference>
<evidence type="ECO:0000313" key="8">
    <source>
        <dbReference type="EMBL" id="CAB4964570.1"/>
    </source>
</evidence>
<dbReference type="CDD" id="cd00475">
    <property type="entry name" value="Cis_IPPS"/>
    <property type="match status" value="1"/>
</dbReference>
<accession>A0A6J7VK47</accession>
<dbReference type="EMBL" id="CAEUNJ010000106">
    <property type="protein sequence ID" value="CAB4372764.1"/>
    <property type="molecule type" value="Genomic_DNA"/>
</dbReference>
<dbReference type="GO" id="GO:0030145">
    <property type="term" value="F:manganese ion binding"/>
    <property type="evidence" value="ECO:0007669"/>
    <property type="project" value="TreeGrafter"/>
</dbReference>
<dbReference type="PROSITE" id="PS01066">
    <property type="entry name" value="UPP_SYNTHASE"/>
    <property type="match status" value="1"/>
</dbReference>
<dbReference type="EMBL" id="CAEZXY010000166">
    <property type="protein sequence ID" value="CAB4726300.1"/>
    <property type="molecule type" value="Genomic_DNA"/>
</dbReference>
<dbReference type="PANTHER" id="PTHR10291:SF0">
    <property type="entry name" value="DEHYDRODOLICHYL DIPHOSPHATE SYNTHASE 2"/>
    <property type="match status" value="1"/>
</dbReference>
<gene>
    <name evidence="5" type="ORF">UFOPK1762_01365</name>
    <name evidence="6" type="ORF">UFOPK2624_02052</name>
    <name evidence="7" type="ORF">UFOPK2969_01101</name>
    <name evidence="3" type="ORF">UFOPK3331_01700</name>
    <name evidence="8" type="ORF">UFOPK3785_01775</name>
    <name evidence="4" type="ORF">UFOPK4201_01811</name>
    <name evidence="9" type="ORF">UFOPK4371_01537</name>
</gene>
<dbReference type="AlphaFoldDB" id="A0A6J7VK47"/>
<organism evidence="9">
    <name type="scientific">freshwater metagenome</name>
    <dbReference type="NCBI Taxonomy" id="449393"/>
    <lineage>
        <taxon>unclassified sequences</taxon>
        <taxon>metagenomes</taxon>
        <taxon>ecological metagenomes</taxon>
    </lineage>
</organism>
<evidence type="ECO:0000313" key="4">
    <source>
        <dbReference type="EMBL" id="CAB4372764.1"/>
    </source>
</evidence>
<dbReference type="InterPro" id="IPR036424">
    <property type="entry name" value="UPP_synth-like_sf"/>
</dbReference>
<dbReference type="EMBL" id="CAEZTY010000057">
    <property type="protein sequence ID" value="CAB4591422.1"/>
    <property type="molecule type" value="Genomic_DNA"/>
</dbReference>
<dbReference type="GO" id="GO:0005886">
    <property type="term" value="C:plasma membrane"/>
    <property type="evidence" value="ECO:0007669"/>
    <property type="project" value="TreeGrafter"/>
</dbReference>
<dbReference type="HAMAP" id="MF_01139">
    <property type="entry name" value="ISPT"/>
    <property type="match status" value="1"/>
</dbReference>
<dbReference type="GO" id="GO:0016094">
    <property type="term" value="P:polyprenol biosynthetic process"/>
    <property type="evidence" value="ECO:0007669"/>
    <property type="project" value="TreeGrafter"/>
</dbReference>
<dbReference type="PANTHER" id="PTHR10291">
    <property type="entry name" value="DEHYDRODOLICHYL DIPHOSPHATE SYNTHASE FAMILY MEMBER"/>
    <property type="match status" value="1"/>
</dbReference>
<dbReference type="NCBIfam" id="TIGR00055">
    <property type="entry name" value="uppS"/>
    <property type="match status" value="1"/>
</dbReference>
<evidence type="ECO:0000313" key="3">
    <source>
        <dbReference type="EMBL" id="CAB4346033.1"/>
    </source>
</evidence>
<dbReference type="Pfam" id="PF01255">
    <property type="entry name" value="Prenyltransf"/>
    <property type="match status" value="1"/>
</dbReference>
<dbReference type="Gene3D" id="3.40.1180.10">
    <property type="entry name" value="Decaprenyl diphosphate synthase-like"/>
    <property type="match status" value="1"/>
</dbReference>
<reference evidence="9" key="1">
    <citation type="submission" date="2020-05" db="EMBL/GenBank/DDBJ databases">
        <authorList>
            <person name="Chiriac C."/>
            <person name="Salcher M."/>
            <person name="Ghai R."/>
            <person name="Kavagutti S V."/>
        </authorList>
    </citation>
    <scope>NUCLEOTIDE SEQUENCE</scope>
</reference>
<evidence type="ECO:0000313" key="5">
    <source>
        <dbReference type="EMBL" id="CAB4591422.1"/>
    </source>
</evidence>
<dbReference type="EMBL" id="CAFAAD010000079">
    <property type="protein sequence ID" value="CAB4794830.1"/>
    <property type="molecule type" value="Genomic_DNA"/>
</dbReference>
<dbReference type="GO" id="GO:0005829">
    <property type="term" value="C:cytosol"/>
    <property type="evidence" value="ECO:0007669"/>
    <property type="project" value="TreeGrafter"/>
</dbReference>
<dbReference type="InterPro" id="IPR001441">
    <property type="entry name" value="UPP_synth-like"/>
</dbReference>
<dbReference type="SUPFAM" id="SSF64005">
    <property type="entry name" value="Undecaprenyl diphosphate synthase"/>
    <property type="match status" value="1"/>
</dbReference>
<dbReference type="EMBL" id="CAESAL010000088">
    <property type="protein sequence ID" value="CAB4346033.1"/>
    <property type="molecule type" value="Genomic_DNA"/>
</dbReference>
<protein>
    <submittedName>
        <fullName evidence="9">Unannotated protein</fullName>
    </submittedName>
</protein>
<dbReference type="EMBL" id="CAFBNJ010000129">
    <property type="protein sequence ID" value="CAB4964570.1"/>
    <property type="molecule type" value="Genomic_DNA"/>
</dbReference>
<proteinExistence type="inferred from homology"/>
<evidence type="ECO:0000313" key="7">
    <source>
        <dbReference type="EMBL" id="CAB4794830.1"/>
    </source>
</evidence>
<dbReference type="EMBL" id="CAFBRD010000105">
    <property type="protein sequence ID" value="CAB5078390.1"/>
    <property type="molecule type" value="Genomic_DNA"/>
</dbReference>
<evidence type="ECO:0000313" key="6">
    <source>
        <dbReference type="EMBL" id="CAB4726300.1"/>
    </source>
</evidence>
<dbReference type="GO" id="GO:0008834">
    <property type="term" value="F:ditrans,polycis-undecaprenyl-diphosphate synthase [(2E,6E)-farnesyl-diphosphate specific] activity"/>
    <property type="evidence" value="ECO:0007669"/>
    <property type="project" value="TreeGrafter"/>
</dbReference>
<evidence type="ECO:0000256" key="2">
    <source>
        <dbReference type="ARBA" id="ARBA00022679"/>
    </source>
</evidence>
<sequence>MDIPGIDPTRIPVHIAAVMDGNGRWATSRGLKRTDGHAAGEEALFDTVEGALDLGVKWLTVYAFSTENWRRPADEVRFLMGFNESLLVRRRDELNERDVRMRFIGRRDWRVPKRLLRRMDESIELTKNNRTLTFTIAFNYGGRAELVDAVKQLVAEGVPADKIDEKAIAKRLYDPQMPDPDLVVRTSGEFRTSNFLMWEAAYSELVFTDTLWPDFRRENLFDAVREYQARDRRFGGLSPEA</sequence>
<comment type="cofactor">
    <cofactor evidence="1">
        <name>Mg(2+)</name>
        <dbReference type="ChEBI" id="CHEBI:18420"/>
    </cofactor>
</comment>
<dbReference type="GO" id="GO:0000287">
    <property type="term" value="F:magnesium ion binding"/>
    <property type="evidence" value="ECO:0007669"/>
    <property type="project" value="TreeGrafter"/>
</dbReference>
<name>A0A6J7VK47_9ZZZZ</name>
<evidence type="ECO:0000256" key="1">
    <source>
        <dbReference type="ARBA" id="ARBA00001946"/>
    </source>
</evidence>